<protein>
    <recommendedName>
        <fullName evidence="15">Protein brassinosteroid insensitive 1</fullName>
    </recommendedName>
</protein>
<evidence type="ECO:0000256" key="8">
    <source>
        <dbReference type="ARBA" id="ARBA00023242"/>
    </source>
</evidence>
<organism evidence="13">
    <name type="scientific">Salvia splendens</name>
    <name type="common">Scarlet sage</name>
    <dbReference type="NCBI Taxonomy" id="180675"/>
    <lineage>
        <taxon>Eukaryota</taxon>
        <taxon>Viridiplantae</taxon>
        <taxon>Streptophyta</taxon>
        <taxon>Embryophyta</taxon>
        <taxon>Tracheophyta</taxon>
        <taxon>Spermatophyta</taxon>
        <taxon>Magnoliopsida</taxon>
        <taxon>eudicotyledons</taxon>
        <taxon>Gunneridae</taxon>
        <taxon>Pentapetalae</taxon>
        <taxon>asterids</taxon>
        <taxon>lamiids</taxon>
        <taxon>Lamiales</taxon>
        <taxon>Lamiaceae</taxon>
        <taxon>Nepetoideae</taxon>
        <taxon>Mentheae</taxon>
        <taxon>Salviinae</taxon>
        <taxon>Salvia</taxon>
        <taxon>Salvia subgen. Calosphace</taxon>
        <taxon>core Calosphace</taxon>
    </lineage>
</organism>
<dbReference type="FunFam" id="3.80.10.10:FF:000299">
    <property type="entry name" value="Piriformospora indica-insensitive protein 2"/>
    <property type="match status" value="1"/>
</dbReference>
<evidence type="ECO:0000313" key="14">
    <source>
        <dbReference type="Proteomes" id="UP000298416"/>
    </source>
</evidence>
<evidence type="ECO:0000313" key="13">
    <source>
        <dbReference type="EMBL" id="KAG6425242.1"/>
    </source>
</evidence>
<dbReference type="PANTHER" id="PTHR31908:SF9">
    <property type="entry name" value="PROTEIN CROWDED NUCLEI 3"/>
    <property type="match status" value="1"/>
</dbReference>
<dbReference type="GO" id="GO:0005652">
    <property type="term" value="C:nuclear lamina"/>
    <property type="evidence" value="ECO:0007669"/>
    <property type="project" value="UniProtKB-SubCell"/>
</dbReference>
<feature type="coiled-coil region" evidence="11">
    <location>
        <begin position="77"/>
        <end position="104"/>
    </location>
</feature>
<sequence>MFTPKRQWQGPSRTPRSEAHKPNPTTVKGKLVSFIDDPAPPPPPPPRGLLIDNEDRVEMENMDDWRRFREVGLLDEAAMERRDRDALMEKAQNLERELHDYQYNMGLLLIENKEWTSKHEEVHQSLLEVQELLKREKAAHLIAVTQAEERETNLRKALEGERQCVAELERSLREIHAEHDKIKITSYTRLADANHLVAGIQDSSLEVQQRLLAAGAKLAEASRKSLEMERKFQEVDTRESVLKRERMSFISDHMTEKLKKQEQALEKKSERVKEKEKDCDAMLKGLKEKDKTLKLEEKNLNSIRLEIVSEKETLQSFKDELEKMKAEISRTELQIRDETEKLRITEEEREKHNHLIQELKQEIQRYNRQKDLLCKERDDLKLDRKRFEEEWEVLDEKRAEVTRELQQLDEDKKSFDKFKHSLEKKLEDKIATENYIKGEMETLRLEKESFATTKKLELSMLSEKARHEHDKLLHDFETRKRDLEAEMRDKQEEFEKSLQDRERAFEDKIEKALQYQSQRQQFINERGRFVSFLERIKSCQNCGGMAKDYMLDDILISELDENEASPLQAMGEQVLEKVASYEMKANRTPGENDDKSPDSGGRISWLLRKCTPRVFKLSPTKKVQDMPSQNLDQALSDTLVSAAQNVGEPSMPVGAATESDAPEIWRAAPEVSEDSKHSEMPNRRRKSARKPGNVIHRTRSVKAVVEDAEAFLRRTSKDGETNNDTPTSVNEESRGDSSLAGKGASSVRRKRTRATSSKMSDGDESDGQSASVSVGGRRKRQQTAAPVVQDAGKSRYNLRRHTGKGKGIAASTDTEKRSDKEAGDAAALMDNEITSTPTEEVASQNGSPDDSAQVVSHKRVQTKMVMVDRVVREDSSMGAPMKTAEQEALYNTIQDFVGKWWNGSGLYPDPCGWTPIQGVSCDLYDGFWYVTDLSIGPVHDNSLICGQDVDFSPNLFALSHLKSLSFFNCFVTPRRRPVSIPAGNWDVFAGSLESLEFRLNSGLTGPVPEIFGGLRNLQSLVMTENGLMGQLPESIGNLVELRRLNLAGNSFTGRVPGSIGGLNRLLILDMSGNLLSGTLPATLGGLTALLKLDLSGNQLEGEIPKEIRNLKNLTLLDLSENRLSGGLGETIQGLNSLQELVLSNNPICGDIISIGWQNLRCITALELSNTSMTGGIPESLADLKSLRFLGLNDNKLTGDIPSKIETLPNVSSIYLHGNNLTGKLNFSEAFYGRMGPRFGAWGNPGLCYQPEELESASYAPFGVKPCRVQVIKYGTSFRDPASSTPSLGFNVFGVSRLVLVGFGFATFLK</sequence>
<feature type="compositionally biased region" description="Pro residues" evidence="12">
    <location>
        <begin position="38"/>
        <end position="47"/>
    </location>
</feature>
<gene>
    <name evidence="13" type="ORF">SASPL_115669</name>
</gene>
<dbReference type="InterPro" id="IPR003591">
    <property type="entry name" value="Leu-rich_rpt_typical-subtyp"/>
</dbReference>
<dbReference type="Proteomes" id="UP000298416">
    <property type="component" value="Unassembled WGS sequence"/>
</dbReference>
<feature type="region of interest" description="Disordered" evidence="12">
    <location>
        <begin position="836"/>
        <end position="858"/>
    </location>
</feature>
<evidence type="ECO:0000256" key="9">
    <source>
        <dbReference type="ARBA" id="ARBA00024186"/>
    </source>
</evidence>
<comment type="subcellular location">
    <subcellularLocation>
        <location evidence="1">Cell membrane</location>
    </subcellularLocation>
    <subcellularLocation>
        <location evidence="9">Nucleus lamina</location>
    </subcellularLocation>
</comment>
<evidence type="ECO:0000256" key="11">
    <source>
        <dbReference type="SAM" id="Coils"/>
    </source>
</evidence>
<feature type="compositionally biased region" description="Basic and acidic residues" evidence="12">
    <location>
        <begin position="673"/>
        <end position="682"/>
    </location>
</feature>
<keyword evidence="8" id="KW-0539">Nucleus</keyword>
<dbReference type="GO" id="GO:0051707">
    <property type="term" value="P:response to other organism"/>
    <property type="evidence" value="ECO:0007669"/>
    <property type="project" value="UniProtKB-ARBA"/>
</dbReference>
<dbReference type="GO" id="GO:0006952">
    <property type="term" value="P:defense response"/>
    <property type="evidence" value="ECO:0007669"/>
    <property type="project" value="UniProtKB-ARBA"/>
</dbReference>
<evidence type="ECO:0000256" key="10">
    <source>
        <dbReference type="ARBA" id="ARBA00024208"/>
    </source>
</evidence>
<dbReference type="GO" id="GO:0006997">
    <property type="term" value="P:nucleus organization"/>
    <property type="evidence" value="ECO:0007669"/>
    <property type="project" value="InterPro"/>
</dbReference>
<dbReference type="InterPro" id="IPR001611">
    <property type="entry name" value="Leu-rich_rpt"/>
</dbReference>
<dbReference type="GO" id="GO:0005886">
    <property type="term" value="C:plasma membrane"/>
    <property type="evidence" value="ECO:0007669"/>
    <property type="project" value="UniProtKB-SubCell"/>
</dbReference>
<dbReference type="FunFam" id="3.80.10.10:FF:000269">
    <property type="entry name" value="Piriformospora indica-insensitive protein 2"/>
    <property type="match status" value="1"/>
</dbReference>
<feature type="coiled-coil region" evidence="11">
    <location>
        <begin position="466"/>
        <end position="500"/>
    </location>
</feature>
<feature type="compositionally biased region" description="Basic and acidic residues" evidence="12">
    <location>
        <begin position="710"/>
        <end position="720"/>
    </location>
</feature>
<dbReference type="InterPro" id="IPR040418">
    <property type="entry name" value="CRWN"/>
</dbReference>
<proteinExistence type="inferred from homology"/>
<keyword evidence="6 11" id="KW-0175">Coiled coil</keyword>
<dbReference type="PRINTS" id="PR00019">
    <property type="entry name" value="LEURICHRPT"/>
</dbReference>
<feature type="region of interest" description="Disordered" evidence="12">
    <location>
        <begin position="668"/>
        <end position="824"/>
    </location>
</feature>
<keyword evidence="14" id="KW-1185">Reference proteome</keyword>
<evidence type="ECO:0000256" key="12">
    <source>
        <dbReference type="SAM" id="MobiDB-lite"/>
    </source>
</evidence>
<keyword evidence="7" id="KW-0472">Membrane</keyword>
<comment type="caution">
    <text evidence="13">The sequence shown here is derived from an EMBL/GenBank/DDBJ whole genome shotgun (WGS) entry which is preliminary data.</text>
</comment>
<evidence type="ECO:0000256" key="4">
    <source>
        <dbReference type="ARBA" id="ARBA00022729"/>
    </source>
</evidence>
<dbReference type="EMBL" id="PNBA02000005">
    <property type="protein sequence ID" value="KAG6425242.1"/>
    <property type="molecule type" value="Genomic_DNA"/>
</dbReference>
<comment type="similarity">
    <text evidence="10">Belongs to the CRWN family.</text>
</comment>
<evidence type="ECO:0000256" key="6">
    <source>
        <dbReference type="ARBA" id="ARBA00023054"/>
    </source>
</evidence>
<dbReference type="InterPro" id="IPR032675">
    <property type="entry name" value="LRR_dom_sf"/>
</dbReference>
<dbReference type="PANTHER" id="PTHR31908">
    <property type="entry name" value="PROTEIN CROWDED NUCLEI 4"/>
    <property type="match status" value="1"/>
</dbReference>
<dbReference type="Pfam" id="PF00560">
    <property type="entry name" value="LRR_1"/>
    <property type="match status" value="3"/>
</dbReference>
<feature type="compositionally biased region" description="Basic and acidic residues" evidence="12">
    <location>
        <begin position="813"/>
        <end position="823"/>
    </location>
</feature>
<dbReference type="SMART" id="SM00369">
    <property type="entry name" value="LRR_TYP"/>
    <property type="match status" value="6"/>
</dbReference>
<feature type="region of interest" description="Disordered" evidence="12">
    <location>
        <begin position="1"/>
        <end position="51"/>
    </location>
</feature>
<evidence type="ECO:0000256" key="1">
    <source>
        <dbReference type="ARBA" id="ARBA00004236"/>
    </source>
</evidence>
<evidence type="ECO:0008006" key="15">
    <source>
        <dbReference type="Google" id="ProtNLM"/>
    </source>
</evidence>
<evidence type="ECO:0000256" key="3">
    <source>
        <dbReference type="ARBA" id="ARBA00022614"/>
    </source>
</evidence>
<accession>A0A8X8Y703</accession>
<name>A0A8X8Y703_SALSN</name>
<feature type="compositionally biased region" description="Polar residues" evidence="12">
    <location>
        <begin position="836"/>
        <end position="854"/>
    </location>
</feature>
<dbReference type="SUPFAM" id="SSF52058">
    <property type="entry name" value="L domain-like"/>
    <property type="match status" value="1"/>
</dbReference>
<evidence type="ECO:0000256" key="7">
    <source>
        <dbReference type="ARBA" id="ARBA00023136"/>
    </source>
</evidence>
<evidence type="ECO:0000256" key="5">
    <source>
        <dbReference type="ARBA" id="ARBA00022737"/>
    </source>
</evidence>
<feature type="coiled-coil region" evidence="11">
    <location>
        <begin position="251"/>
        <end position="411"/>
    </location>
</feature>
<reference evidence="13" key="2">
    <citation type="submission" date="2020-08" db="EMBL/GenBank/DDBJ databases">
        <title>Plant Genome Project.</title>
        <authorList>
            <person name="Zhang R.-G."/>
        </authorList>
    </citation>
    <scope>NUCLEOTIDE SEQUENCE</scope>
    <source>
        <strain evidence="13">Huo1</strain>
        <tissue evidence="13">Leaf</tissue>
    </source>
</reference>
<reference evidence="13" key="1">
    <citation type="submission" date="2018-01" db="EMBL/GenBank/DDBJ databases">
        <authorList>
            <person name="Mao J.F."/>
        </authorList>
    </citation>
    <scope>NUCLEOTIDE SEQUENCE</scope>
    <source>
        <strain evidence="13">Huo1</strain>
        <tissue evidence="13">Leaf</tissue>
    </source>
</reference>
<keyword evidence="4" id="KW-0732">Signal</keyword>
<keyword evidence="3" id="KW-0433">Leucine-rich repeat</keyword>
<keyword evidence="2" id="KW-1003">Cell membrane</keyword>
<evidence type="ECO:0000256" key="2">
    <source>
        <dbReference type="ARBA" id="ARBA00022475"/>
    </source>
</evidence>
<keyword evidence="5" id="KW-0677">Repeat</keyword>
<dbReference type="Pfam" id="PF13855">
    <property type="entry name" value="LRR_8"/>
    <property type="match status" value="1"/>
</dbReference>
<dbReference type="Gene3D" id="3.80.10.10">
    <property type="entry name" value="Ribonuclease Inhibitor"/>
    <property type="match status" value="3"/>
</dbReference>